<gene>
    <name evidence="11" type="primary">ghrl</name>
</gene>
<evidence type="ECO:0000313" key="11">
    <source>
        <dbReference type="Ensembl" id="ENSECRP00000026232.1"/>
    </source>
</evidence>
<dbReference type="AlphaFoldDB" id="A0A8C4T4P8"/>
<feature type="signal peptide" evidence="9">
    <location>
        <begin position="1"/>
        <end position="25"/>
    </location>
</feature>
<keyword evidence="12" id="KW-1185">Reference proteome</keyword>
<dbReference type="PANTHER" id="PTHR14122">
    <property type="entry name" value="GHRELIN PRECURSOR"/>
    <property type="match status" value="1"/>
</dbReference>
<dbReference type="GO" id="GO:0031768">
    <property type="term" value="F:ghrelin receptor binding"/>
    <property type="evidence" value="ECO:0007669"/>
    <property type="project" value="TreeGrafter"/>
</dbReference>
<keyword evidence="5 9" id="KW-0732">Signal</keyword>
<organism evidence="11 12">
    <name type="scientific">Erpetoichthys calabaricus</name>
    <name type="common">Rope fish</name>
    <name type="synonym">Calamoichthys calabaricus</name>
    <dbReference type="NCBI Taxonomy" id="27687"/>
    <lineage>
        <taxon>Eukaryota</taxon>
        <taxon>Metazoa</taxon>
        <taxon>Chordata</taxon>
        <taxon>Craniata</taxon>
        <taxon>Vertebrata</taxon>
        <taxon>Euteleostomi</taxon>
        <taxon>Actinopterygii</taxon>
        <taxon>Polypteriformes</taxon>
        <taxon>Polypteridae</taxon>
        <taxon>Erpetoichthys</taxon>
    </lineage>
</organism>
<reference evidence="11" key="1">
    <citation type="submission" date="2021-06" db="EMBL/GenBank/DDBJ databases">
        <authorList>
            <consortium name="Wellcome Sanger Institute Data Sharing"/>
        </authorList>
    </citation>
    <scope>NUCLEOTIDE SEQUENCE [LARGE SCALE GENOMIC DNA]</scope>
</reference>
<protein>
    <submittedName>
        <fullName evidence="11">Ghrelin/obestatin prepropeptide</fullName>
    </submittedName>
</protein>
<dbReference type="Ensembl" id="ENSECRT00000026777.1">
    <property type="protein sequence ID" value="ENSECRP00000026232.1"/>
    <property type="gene ID" value="ENSECRG00000017728.1"/>
</dbReference>
<evidence type="ECO:0000256" key="6">
    <source>
        <dbReference type="ARBA" id="ARBA00022815"/>
    </source>
</evidence>
<reference evidence="11" key="2">
    <citation type="submission" date="2025-08" db="UniProtKB">
        <authorList>
            <consortium name="Ensembl"/>
        </authorList>
    </citation>
    <scope>IDENTIFICATION</scope>
</reference>
<dbReference type="GO" id="GO:0016608">
    <property type="term" value="F:growth hormone-releasing hormone activity"/>
    <property type="evidence" value="ECO:0007669"/>
    <property type="project" value="InterPro"/>
</dbReference>
<feature type="region of interest" description="Disordered" evidence="8">
    <location>
        <begin position="30"/>
        <end position="49"/>
    </location>
</feature>
<name>A0A8C4T4P8_ERPCA</name>
<evidence type="ECO:0000256" key="1">
    <source>
        <dbReference type="ARBA" id="ARBA00004613"/>
    </source>
</evidence>
<reference evidence="11" key="3">
    <citation type="submission" date="2025-09" db="UniProtKB">
        <authorList>
            <consortium name="Ensembl"/>
        </authorList>
    </citation>
    <scope>IDENTIFICATION</scope>
</reference>
<comment type="subcellular location">
    <subcellularLocation>
        <location evidence="1">Secreted</location>
    </subcellularLocation>
</comment>
<proteinExistence type="inferred from homology"/>
<dbReference type="RefSeq" id="XP_028680347.1">
    <property type="nucleotide sequence ID" value="XM_028824514.2"/>
</dbReference>
<sequence>MLLRIAVCGFFFFCVLSLGMEQAEAGSSFLSPSTYTPQGKPAKKPINNKFNRRDLESPLQILESHFQEETANKEFTFNTPFEIGITMSESQYLEYGHLLQKLLVDVFGDNTIDQ</sequence>
<evidence type="ECO:0000256" key="4">
    <source>
        <dbReference type="ARBA" id="ARBA00022702"/>
    </source>
</evidence>
<dbReference type="PANTHER" id="PTHR14122:SF1">
    <property type="entry name" value="APPETITE-REGULATING HORMONE"/>
    <property type="match status" value="1"/>
</dbReference>
<evidence type="ECO:0000313" key="12">
    <source>
        <dbReference type="Proteomes" id="UP000694620"/>
    </source>
</evidence>
<dbReference type="Proteomes" id="UP000694620">
    <property type="component" value="Chromosome 18"/>
</dbReference>
<dbReference type="GeneID" id="114668645"/>
<evidence type="ECO:0000256" key="3">
    <source>
        <dbReference type="ARBA" id="ARBA00022525"/>
    </source>
</evidence>
<evidence type="ECO:0000256" key="5">
    <source>
        <dbReference type="ARBA" id="ARBA00022729"/>
    </source>
</evidence>
<dbReference type="GO" id="GO:0060124">
    <property type="term" value="P:positive regulation of growth hormone secretion"/>
    <property type="evidence" value="ECO:0007669"/>
    <property type="project" value="TreeGrafter"/>
</dbReference>
<keyword evidence="4" id="KW-0372">Hormone</keyword>
<dbReference type="GO" id="GO:0032095">
    <property type="term" value="P:regulation of response to food"/>
    <property type="evidence" value="ECO:0007669"/>
    <property type="project" value="TreeGrafter"/>
</dbReference>
<keyword evidence="3" id="KW-0964">Secreted</keyword>
<comment type="similarity">
    <text evidence="2">Belongs to the motilin family.</text>
</comment>
<feature type="chain" id="PRO_5034114851" evidence="9">
    <location>
        <begin position="26"/>
        <end position="114"/>
    </location>
</feature>
<dbReference type="InterPro" id="IPR005441">
    <property type="entry name" value="Preproghrelin"/>
</dbReference>
<dbReference type="InterPro" id="IPR006737">
    <property type="entry name" value="Motilin_assoc"/>
</dbReference>
<evidence type="ECO:0000256" key="7">
    <source>
        <dbReference type="ARBA" id="ARBA00023288"/>
    </source>
</evidence>
<dbReference type="GeneTree" id="ENSGT01010000222866"/>
<accession>A0A8C4T4P8</accession>
<dbReference type="GO" id="GO:0005615">
    <property type="term" value="C:extracellular space"/>
    <property type="evidence" value="ECO:0007669"/>
    <property type="project" value="TreeGrafter"/>
</dbReference>
<evidence type="ECO:0000259" key="10">
    <source>
        <dbReference type="Pfam" id="PF04643"/>
    </source>
</evidence>
<evidence type="ECO:0000256" key="9">
    <source>
        <dbReference type="SAM" id="SignalP"/>
    </source>
</evidence>
<keyword evidence="7" id="KW-0449">Lipoprotein</keyword>
<dbReference type="GO" id="GO:0001696">
    <property type="term" value="P:gastric acid secretion"/>
    <property type="evidence" value="ECO:0007669"/>
    <property type="project" value="TreeGrafter"/>
</dbReference>
<feature type="domain" description="Motilin/ghrelin-associated peptide" evidence="10">
    <location>
        <begin position="74"/>
        <end position="111"/>
    </location>
</feature>
<dbReference type="Pfam" id="PF04643">
    <property type="entry name" value="Motilin_assoc"/>
    <property type="match status" value="1"/>
</dbReference>
<evidence type="ECO:0000256" key="8">
    <source>
        <dbReference type="SAM" id="MobiDB-lite"/>
    </source>
</evidence>
<keyword evidence="6" id="KW-0027">Amidation</keyword>
<evidence type="ECO:0000256" key="2">
    <source>
        <dbReference type="ARBA" id="ARBA00006473"/>
    </source>
</evidence>
<dbReference type="GO" id="GO:0050728">
    <property type="term" value="P:negative regulation of inflammatory response"/>
    <property type="evidence" value="ECO:0007669"/>
    <property type="project" value="TreeGrafter"/>
</dbReference>
<dbReference type="PRINTS" id="PR01624">
    <property type="entry name" value="GHRELIN"/>
</dbReference>